<protein>
    <submittedName>
        <fullName evidence="3">Helix-turn-helix domain-containing protein</fullName>
    </submittedName>
</protein>
<reference evidence="4" key="1">
    <citation type="journal article" date="2019" name="Int. J. Syst. Evol. Microbiol.">
        <title>The Global Catalogue of Microorganisms (GCM) 10K type strain sequencing project: providing services to taxonomists for standard genome sequencing and annotation.</title>
        <authorList>
            <consortium name="The Broad Institute Genomics Platform"/>
            <consortium name="The Broad Institute Genome Sequencing Center for Infectious Disease"/>
            <person name="Wu L."/>
            <person name="Ma J."/>
        </authorList>
    </citation>
    <scope>NUCLEOTIDE SEQUENCE [LARGE SCALE GENOMIC DNA]</scope>
    <source>
        <strain evidence="4">CCUG 49018</strain>
    </source>
</reference>
<evidence type="ECO:0000256" key="1">
    <source>
        <dbReference type="ARBA" id="ARBA00006754"/>
    </source>
</evidence>
<dbReference type="InterPro" id="IPR041522">
    <property type="entry name" value="CdaR_GGDEF"/>
</dbReference>
<dbReference type="InterPro" id="IPR051448">
    <property type="entry name" value="CdaR-like_regulators"/>
</dbReference>
<proteinExistence type="inferred from homology"/>
<dbReference type="Proteomes" id="UP001597182">
    <property type="component" value="Unassembled WGS sequence"/>
</dbReference>
<dbReference type="Gene3D" id="3.30.450.40">
    <property type="match status" value="1"/>
</dbReference>
<dbReference type="SUPFAM" id="SSF55781">
    <property type="entry name" value="GAF domain-like"/>
    <property type="match status" value="1"/>
</dbReference>
<dbReference type="InterPro" id="IPR029016">
    <property type="entry name" value="GAF-like_dom_sf"/>
</dbReference>
<dbReference type="RefSeq" id="WP_339122574.1">
    <property type="nucleotide sequence ID" value="NZ_BAABKS010000017.1"/>
</dbReference>
<comment type="caution">
    <text evidence="3">The sequence shown here is derived from an EMBL/GenBank/DDBJ whole genome shotgun (WGS) entry which is preliminary data.</text>
</comment>
<evidence type="ECO:0000259" key="2">
    <source>
        <dbReference type="SMART" id="SM00065"/>
    </source>
</evidence>
<dbReference type="InterPro" id="IPR003018">
    <property type="entry name" value="GAF"/>
</dbReference>
<feature type="domain" description="GAF" evidence="2">
    <location>
        <begin position="83"/>
        <end position="234"/>
    </location>
</feature>
<gene>
    <name evidence="3" type="ORF">ACFQ34_21730</name>
</gene>
<sequence>MPIAAEHSTSTGSLTALLRMLADEAPAEELTAVLDGTDRPGPAVAAALADAGRVRALLERTARREREGQALLQTAADLTSLRPGDDVLVAIVDRARRLLACDSSYIALVDEHTGDAYMRVTAGTRTLALRQVRQAMGYGVGGYVIQTGRPLATSDYLNDERIRHDPHVAAAVAADAVVSIAGVPMTSGGAVIGALFAADRHHRTFDQDEIALLASLAAHAAIVIENARLFERVQADSAGLRAANARLDAHREALERAARAHEELMPMALRRAGLDEFATAVAALLDAGVSLVGVDGSVLAEAGAALPAAGAGAAREVTVQAGHESFGTLRVHRAAPFDDGDARIVERAAQTAALLVLMRRQTDGVARELRAELVADLVGASAADPDVLQRRAARLGVLDPGRAHCVVVVVGGTLPRRTLLAAAADLADDEGGLAGEQGGLAVLVLPDADAGAAARRVAAALSATTGTPVAAGADGPAGEIAALRDLHPGAARSARLLGALGRAGQGVAADELGVLGALLDDVAPERVRALLDRRIGPLTGYDREHGTPLVETVRCYFAHDRNPPATARALGVHVNTVYQRIARIDAVLGDEDWRSARGSLEMQVVLRFLELLR</sequence>
<dbReference type="Pfam" id="PF13185">
    <property type="entry name" value="GAF_2"/>
    <property type="match status" value="1"/>
</dbReference>
<dbReference type="InterPro" id="IPR042070">
    <property type="entry name" value="PucR_C-HTH_sf"/>
</dbReference>
<evidence type="ECO:0000313" key="4">
    <source>
        <dbReference type="Proteomes" id="UP001597182"/>
    </source>
</evidence>
<accession>A0ABW3VLJ3</accession>
<name>A0ABW3VLJ3_9PSEU</name>
<comment type="similarity">
    <text evidence="1">Belongs to the CdaR family.</text>
</comment>
<dbReference type="SMART" id="SM00065">
    <property type="entry name" value="GAF"/>
    <property type="match status" value="1"/>
</dbReference>
<dbReference type="Pfam" id="PF17853">
    <property type="entry name" value="GGDEF_2"/>
    <property type="match status" value="1"/>
</dbReference>
<dbReference type="Pfam" id="PF13556">
    <property type="entry name" value="HTH_30"/>
    <property type="match status" value="1"/>
</dbReference>
<keyword evidence="4" id="KW-1185">Reference proteome</keyword>
<dbReference type="PANTHER" id="PTHR33744:SF1">
    <property type="entry name" value="DNA-BINDING TRANSCRIPTIONAL ACTIVATOR ADER"/>
    <property type="match status" value="1"/>
</dbReference>
<dbReference type="EMBL" id="JBHTMB010000190">
    <property type="protein sequence ID" value="MFD1235922.1"/>
    <property type="molecule type" value="Genomic_DNA"/>
</dbReference>
<evidence type="ECO:0000313" key="3">
    <source>
        <dbReference type="EMBL" id="MFD1235922.1"/>
    </source>
</evidence>
<dbReference type="PANTHER" id="PTHR33744">
    <property type="entry name" value="CARBOHYDRATE DIACID REGULATOR"/>
    <property type="match status" value="1"/>
</dbReference>
<organism evidence="3 4">
    <name type="scientific">Pseudonocardia benzenivorans</name>
    <dbReference type="NCBI Taxonomy" id="228005"/>
    <lineage>
        <taxon>Bacteria</taxon>
        <taxon>Bacillati</taxon>
        <taxon>Actinomycetota</taxon>
        <taxon>Actinomycetes</taxon>
        <taxon>Pseudonocardiales</taxon>
        <taxon>Pseudonocardiaceae</taxon>
        <taxon>Pseudonocardia</taxon>
    </lineage>
</organism>
<dbReference type="InterPro" id="IPR025736">
    <property type="entry name" value="PucR_C-HTH_dom"/>
</dbReference>
<dbReference type="Gene3D" id="1.10.10.2840">
    <property type="entry name" value="PucR C-terminal helix-turn-helix domain"/>
    <property type="match status" value="1"/>
</dbReference>